<sequence>MLKHKVQAALDSYYAEALIEAKPAFVPYFLELSAPFLLSVSQAYLDAPVRVMFIGKETNGWFDKLGAFYERPDGIDVAKARYEDQQLRGTGNSEFLRQRKRFADAFTGGDQAAVCWNNLMKMDWHRPRHGYSRTSIAHSAHLFNFSVATVRFEIELLKPDLIIFGCGHSYDRALKAVLPDRVRVKVEPKALWHFRSKGIECFRTFHPDAWDHNAPRPIKHYYQEIIDTASAVFAERLKMQRASGEGAFGSA</sequence>
<dbReference type="EMBL" id="CP001026">
    <property type="protein sequence ID" value="ACB67768.1"/>
    <property type="molecule type" value="Genomic_DNA"/>
</dbReference>
<dbReference type="KEGG" id="bac:BamMC406_5324"/>
<dbReference type="RefSeq" id="WP_012366998.1">
    <property type="nucleotide sequence ID" value="NC_010552.1"/>
</dbReference>
<reference evidence="2" key="1">
    <citation type="submission" date="2008-04" db="EMBL/GenBank/DDBJ databases">
        <title>Complete sequence of chromosome 2 of Burkholderia ambifaria MC40-6.</title>
        <authorList>
            <person name="Copeland A."/>
            <person name="Lucas S."/>
            <person name="Lapidus A."/>
            <person name="Glavina del Rio T."/>
            <person name="Dalin E."/>
            <person name="Tice H."/>
            <person name="Pitluck S."/>
            <person name="Chain P."/>
            <person name="Malfatti S."/>
            <person name="Shin M."/>
            <person name="Vergez L."/>
            <person name="Lang D."/>
            <person name="Schmutz J."/>
            <person name="Larimer F."/>
            <person name="Land M."/>
            <person name="Hauser L."/>
            <person name="Kyrpides N."/>
            <person name="Lykidis A."/>
            <person name="Ramette A."/>
            <person name="Konstantinidis K."/>
            <person name="Tiedje J."/>
            <person name="Richardson P."/>
        </authorList>
    </citation>
    <scope>NUCLEOTIDE SEQUENCE [LARGE SCALE GENOMIC DNA]</scope>
    <source>
        <strain evidence="2">MC40-6</strain>
    </source>
</reference>
<dbReference type="AlphaFoldDB" id="B1Z1R3"/>
<gene>
    <name evidence="1" type="ordered locus">BamMC406_5324</name>
</gene>
<dbReference type="Proteomes" id="UP000001680">
    <property type="component" value="Chromosome 2"/>
</dbReference>
<protein>
    <recommendedName>
        <fullName evidence="3">Uracil-DNA glycosylase-like domain-containing protein</fullName>
    </recommendedName>
</protein>
<evidence type="ECO:0000313" key="1">
    <source>
        <dbReference type="EMBL" id="ACB67768.1"/>
    </source>
</evidence>
<evidence type="ECO:0008006" key="3">
    <source>
        <dbReference type="Google" id="ProtNLM"/>
    </source>
</evidence>
<name>B1Z1R3_BURA4</name>
<evidence type="ECO:0000313" key="2">
    <source>
        <dbReference type="Proteomes" id="UP000001680"/>
    </source>
</evidence>
<organism evidence="1 2">
    <name type="scientific">Burkholderia ambifaria (strain MC40-6)</name>
    <dbReference type="NCBI Taxonomy" id="398577"/>
    <lineage>
        <taxon>Bacteria</taxon>
        <taxon>Pseudomonadati</taxon>
        <taxon>Pseudomonadota</taxon>
        <taxon>Betaproteobacteria</taxon>
        <taxon>Burkholderiales</taxon>
        <taxon>Burkholderiaceae</taxon>
        <taxon>Burkholderia</taxon>
        <taxon>Burkholderia cepacia complex</taxon>
    </lineage>
</organism>
<dbReference type="HOGENOM" id="CLU_1105479_0_0_4"/>
<proteinExistence type="predicted"/>
<accession>B1Z1R3</accession>
<dbReference type="OrthoDB" id="307997at2"/>